<dbReference type="Gene3D" id="2.170.180.11">
    <property type="entry name" value="Methuselah ectodomain, domain 2"/>
    <property type="match status" value="1"/>
</dbReference>
<evidence type="ECO:0000256" key="3">
    <source>
        <dbReference type="ARBA" id="ARBA00022692"/>
    </source>
</evidence>
<dbReference type="GO" id="GO:0012505">
    <property type="term" value="C:endomembrane system"/>
    <property type="evidence" value="ECO:0007669"/>
    <property type="project" value="UniProtKB-SubCell"/>
</dbReference>
<keyword evidence="7 10" id="KW-0472">Membrane</keyword>
<feature type="transmembrane region" description="Helical" evidence="10">
    <location>
        <begin position="200"/>
        <end position="223"/>
    </location>
</feature>
<keyword evidence="3 10" id="KW-0812">Transmembrane</keyword>
<feature type="transmembrane region" description="Helical" evidence="10">
    <location>
        <begin position="482"/>
        <end position="503"/>
    </location>
</feature>
<feature type="chain" id="PRO_5040313154" evidence="11">
    <location>
        <begin position="20"/>
        <end position="559"/>
    </location>
</feature>
<dbReference type="PROSITE" id="PS50261">
    <property type="entry name" value="G_PROTEIN_RECEP_F2_4"/>
    <property type="match status" value="1"/>
</dbReference>
<reference evidence="14" key="1">
    <citation type="submission" date="2025-08" db="UniProtKB">
        <authorList>
            <consortium name="RefSeq"/>
        </authorList>
    </citation>
    <scope>IDENTIFICATION</scope>
    <source>
        <tissue evidence="14">Whole larval tissue</tissue>
    </source>
</reference>
<dbReference type="InterPro" id="IPR051384">
    <property type="entry name" value="Mth_GPCR"/>
</dbReference>
<evidence type="ECO:0000256" key="7">
    <source>
        <dbReference type="ARBA" id="ARBA00023136"/>
    </source>
</evidence>
<keyword evidence="5 10" id="KW-1133">Transmembrane helix</keyword>
<dbReference type="Pfam" id="PF06652">
    <property type="entry name" value="Methuselah_N"/>
    <property type="match status" value="1"/>
</dbReference>
<feature type="transmembrane region" description="Helical" evidence="10">
    <location>
        <begin position="235"/>
        <end position="252"/>
    </location>
</feature>
<evidence type="ECO:0000256" key="6">
    <source>
        <dbReference type="ARBA" id="ARBA00023040"/>
    </source>
</evidence>
<keyword evidence="9" id="KW-0807">Transducer</keyword>
<protein>
    <submittedName>
        <fullName evidence="14">G-protein coupled receptor Mth2 isoform X1</fullName>
    </submittedName>
</protein>
<organism evidence="13 14">
    <name type="scientific">Spodoptera frugiperda</name>
    <name type="common">Fall armyworm</name>
    <dbReference type="NCBI Taxonomy" id="7108"/>
    <lineage>
        <taxon>Eukaryota</taxon>
        <taxon>Metazoa</taxon>
        <taxon>Ecdysozoa</taxon>
        <taxon>Arthropoda</taxon>
        <taxon>Hexapoda</taxon>
        <taxon>Insecta</taxon>
        <taxon>Pterygota</taxon>
        <taxon>Neoptera</taxon>
        <taxon>Endopterygota</taxon>
        <taxon>Lepidoptera</taxon>
        <taxon>Glossata</taxon>
        <taxon>Ditrysia</taxon>
        <taxon>Noctuoidea</taxon>
        <taxon>Noctuidae</taxon>
        <taxon>Amphipyrinae</taxon>
        <taxon>Spodoptera</taxon>
    </lineage>
</organism>
<feature type="transmembrane region" description="Helical" evidence="10">
    <location>
        <begin position="455"/>
        <end position="476"/>
    </location>
</feature>
<dbReference type="InterPro" id="IPR023311">
    <property type="entry name" value="Methusela_ecto_dom_2"/>
</dbReference>
<dbReference type="InterPro" id="IPR036272">
    <property type="entry name" value="Methuselah_N_sf"/>
</dbReference>
<evidence type="ECO:0000256" key="8">
    <source>
        <dbReference type="ARBA" id="ARBA00023170"/>
    </source>
</evidence>
<feature type="transmembrane region" description="Helical" evidence="10">
    <location>
        <begin position="400"/>
        <end position="420"/>
    </location>
</feature>
<keyword evidence="8 14" id="KW-0675">Receptor</keyword>
<evidence type="ECO:0000259" key="12">
    <source>
        <dbReference type="PROSITE" id="PS50261"/>
    </source>
</evidence>
<keyword evidence="13" id="KW-1185">Reference proteome</keyword>
<feature type="domain" description="G-protein coupled receptors family 2 profile 2" evidence="12">
    <location>
        <begin position="199"/>
        <end position="505"/>
    </location>
</feature>
<dbReference type="InterPro" id="IPR017981">
    <property type="entry name" value="GPCR_2-like_7TM"/>
</dbReference>
<dbReference type="GeneID" id="118269177"/>
<evidence type="ECO:0000256" key="10">
    <source>
        <dbReference type="SAM" id="Phobius"/>
    </source>
</evidence>
<evidence type="ECO:0000256" key="1">
    <source>
        <dbReference type="ARBA" id="ARBA00004127"/>
    </source>
</evidence>
<evidence type="ECO:0000256" key="4">
    <source>
        <dbReference type="ARBA" id="ARBA00022729"/>
    </source>
</evidence>
<comment type="similarity">
    <text evidence="2">Belongs to the G-protein coupled receptor 2 family. Mth subfamily.</text>
</comment>
<dbReference type="AlphaFoldDB" id="A0A9R0EKE3"/>
<dbReference type="RefSeq" id="XP_035440037.1">
    <property type="nucleotide sequence ID" value="XM_035584144.2"/>
</dbReference>
<keyword evidence="6" id="KW-0297">G-protein coupled receptor</keyword>
<dbReference type="Pfam" id="PF00002">
    <property type="entry name" value="7tm_2"/>
    <property type="match status" value="2"/>
</dbReference>
<name>A0A9R0EKE3_SPOFR</name>
<dbReference type="Proteomes" id="UP000829999">
    <property type="component" value="Chromosome 2"/>
</dbReference>
<comment type="subcellular location">
    <subcellularLocation>
        <location evidence="1">Endomembrane system</location>
        <topology evidence="1">Multi-pass membrane protein</topology>
    </subcellularLocation>
</comment>
<dbReference type="PANTHER" id="PTHR47154:SF2">
    <property type="entry name" value="G-PROTEIN COUPLED RECEPTOR MTH-RELATED"/>
    <property type="match status" value="1"/>
</dbReference>
<dbReference type="Gene3D" id="1.20.1070.10">
    <property type="entry name" value="Rhodopsin 7-helix transmembrane proteins"/>
    <property type="match status" value="1"/>
</dbReference>
<dbReference type="SUPFAM" id="SSF63877">
    <property type="entry name" value="Methuselah ectodomain"/>
    <property type="match status" value="1"/>
</dbReference>
<feature type="transmembrane region" description="Helical" evidence="10">
    <location>
        <begin position="351"/>
        <end position="374"/>
    </location>
</feature>
<sequence>MMLVSVVVTALLVLRGIEGTPCTRVRSVDITNGVKHPNSSVTYEGVEYKVGTWYELEENGTTLVLGCPCIGRICIHRCCSQGSAYYNWSCTETNSSAINPFSPPVYNGKVKSSVVAHEQFFYLYSRPCSDSYAVDSGTPGEELYIQENGTLYEVSSGGQIWHEPTSYCVEMAFNQDFAEPRLLAGVCFDDVVTDDSPILYTAYAIGLILSVPFLLATFLIYAFIPELRNLHGMCLMAYCGGLIVAYPFLAYLKLHVGTVGVEMTGCLVVAFVVYYAFQTSFFWLNVMCFDIWRTFRRGGFIRILSFNYRVEVSQLSYKGSLKSAEVGSLAQQSQSGYRGGSTNKRRERRRFLLYGLYAWGVPLILTGITAGMQFGDLPAHIIKPGFGTKRCWFIDWVSDLVYFFIPVLILVVCNVVFFSVTAHRIRSIRQETAILKGAESSRSDKLKKDKQRYGLYLKLFMVMGVNWTVELLSFAIGGSNWYWIITDISNIGLGIFVFLIFVWKKKVRNLVQKRFRSIFGLPTTELDQRTGKWNTTSTAPTEDTRISTDDSAIRLKDMH</sequence>
<proteinExistence type="inferred from homology"/>
<feature type="signal peptide" evidence="11">
    <location>
        <begin position="1"/>
        <end position="19"/>
    </location>
</feature>
<accession>A0A9R0EKE3</accession>
<gene>
    <name evidence="14" type="primary">LOC118269177</name>
</gene>
<evidence type="ECO:0000256" key="9">
    <source>
        <dbReference type="ARBA" id="ARBA00023224"/>
    </source>
</evidence>
<evidence type="ECO:0000256" key="2">
    <source>
        <dbReference type="ARBA" id="ARBA00008979"/>
    </source>
</evidence>
<evidence type="ECO:0000256" key="5">
    <source>
        <dbReference type="ARBA" id="ARBA00022989"/>
    </source>
</evidence>
<keyword evidence="4 11" id="KW-0732">Signal</keyword>
<dbReference type="OrthoDB" id="6134459at2759"/>
<dbReference type="CDD" id="cd15039">
    <property type="entry name" value="7tmB3_Methuselah-like"/>
    <property type="match status" value="1"/>
</dbReference>
<dbReference type="PANTHER" id="PTHR47154">
    <property type="entry name" value="G-PROTEIN COUPLED RECEPTOR MTH-RELATED"/>
    <property type="match status" value="1"/>
</dbReference>
<dbReference type="GO" id="GO:0005886">
    <property type="term" value="C:plasma membrane"/>
    <property type="evidence" value="ECO:0007669"/>
    <property type="project" value="TreeGrafter"/>
</dbReference>
<dbReference type="GO" id="GO:0007166">
    <property type="term" value="P:cell surface receptor signaling pathway"/>
    <property type="evidence" value="ECO:0007669"/>
    <property type="project" value="InterPro"/>
</dbReference>
<evidence type="ECO:0000313" key="13">
    <source>
        <dbReference type="Proteomes" id="UP000829999"/>
    </source>
</evidence>
<dbReference type="GO" id="GO:0008528">
    <property type="term" value="F:G protein-coupled peptide receptor activity"/>
    <property type="evidence" value="ECO:0007669"/>
    <property type="project" value="TreeGrafter"/>
</dbReference>
<feature type="transmembrane region" description="Helical" evidence="10">
    <location>
        <begin position="272"/>
        <end position="292"/>
    </location>
</feature>
<dbReference type="InterPro" id="IPR000832">
    <property type="entry name" value="GPCR_2_secretin-like"/>
</dbReference>
<dbReference type="InterPro" id="IPR010596">
    <property type="entry name" value="Methuselah_N_dom"/>
</dbReference>
<evidence type="ECO:0000313" key="14">
    <source>
        <dbReference type="RefSeq" id="XP_035440037.1"/>
    </source>
</evidence>
<evidence type="ECO:0000256" key="11">
    <source>
        <dbReference type="SAM" id="SignalP"/>
    </source>
</evidence>